<evidence type="ECO:0000313" key="8">
    <source>
        <dbReference type="EMBL" id="TWT35715.1"/>
    </source>
</evidence>
<keyword evidence="1 4" id="KW-0349">Heme</keyword>
<evidence type="ECO:0000256" key="5">
    <source>
        <dbReference type="SAM" id="MobiDB-lite"/>
    </source>
</evidence>
<evidence type="ECO:0000256" key="2">
    <source>
        <dbReference type="ARBA" id="ARBA00022723"/>
    </source>
</evidence>
<dbReference type="Gene3D" id="1.10.760.10">
    <property type="entry name" value="Cytochrome c-like domain"/>
    <property type="match status" value="1"/>
</dbReference>
<keyword evidence="3 4" id="KW-0408">Iron</keyword>
<evidence type="ECO:0000313" key="9">
    <source>
        <dbReference type="Proteomes" id="UP000316714"/>
    </source>
</evidence>
<dbReference type="SUPFAM" id="SSF46626">
    <property type="entry name" value="Cytochrome c"/>
    <property type="match status" value="1"/>
</dbReference>
<evidence type="ECO:0000256" key="4">
    <source>
        <dbReference type="PROSITE-ProRule" id="PRU00433"/>
    </source>
</evidence>
<dbReference type="PANTHER" id="PTHR35889">
    <property type="entry name" value="CYCLOINULO-OLIGOSACCHARIDE FRUCTANOTRANSFERASE-RELATED"/>
    <property type="match status" value="1"/>
</dbReference>
<feature type="region of interest" description="Disordered" evidence="5">
    <location>
        <begin position="104"/>
        <end position="141"/>
    </location>
</feature>
<dbReference type="Proteomes" id="UP000316714">
    <property type="component" value="Unassembled WGS sequence"/>
</dbReference>
<keyword evidence="6" id="KW-0732">Signal</keyword>
<dbReference type="InterPro" id="IPR009056">
    <property type="entry name" value="Cyt_c-like_dom"/>
</dbReference>
<protein>
    <submittedName>
        <fullName evidence="8">Planctomycete cytochrome C</fullName>
    </submittedName>
</protein>
<dbReference type="InterPro" id="IPR036909">
    <property type="entry name" value="Cyt_c-like_dom_sf"/>
</dbReference>
<dbReference type="Pfam" id="PF07635">
    <property type="entry name" value="PSCyt1"/>
    <property type="match status" value="1"/>
</dbReference>
<keyword evidence="9" id="KW-1185">Reference proteome</keyword>
<evidence type="ECO:0000259" key="7">
    <source>
        <dbReference type="PROSITE" id="PS51007"/>
    </source>
</evidence>
<comment type="caution">
    <text evidence="8">The sequence shown here is derived from an EMBL/GenBank/DDBJ whole genome shotgun (WGS) entry which is preliminary data.</text>
</comment>
<feature type="signal peptide" evidence="6">
    <location>
        <begin position="1"/>
        <end position="23"/>
    </location>
</feature>
<feature type="region of interest" description="Disordered" evidence="5">
    <location>
        <begin position="231"/>
        <end position="261"/>
    </location>
</feature>
<dbReference type="EMBL" id="SIHJ01000001">
    <property type="protein sequence ID" value="TWT35715.1"/>
    <property type="molecule type" value="Genomic_DNA"/>
</dbReference>
<dbReference type="GO" id="GO:0020037">
    <property type="term" value="F:heme binding"/>
    <property type="evidence" value="ECO:0007669"/>
    <property type="project" value="InterPro"/>
</dbReference>
<reference evidence="8 9" key="1">
    <citation type="submission" date="2019-02" db="EMBL/GenBank/DDBJ databases">
        <title>Deep-cultivation of Planctomycetes and their phenomic and genomic characterization uncovers novel biology.</title>
        <authorList>
            <person name="Wiegand S."/>
            <person name="Jogler M."/>
            <person name="Boedeker C."/>
            <person name="Pinto D."/>
            <person name="Vollmers J."/>
            <person name="Rivas-Marin E."/>
            <person name="Kohn T."/>
            <person name="Peeters S.H."/>
            <person name="Heuer A."/>
            <person name="Rast P."/>
            <person name="Oberbeckmann S."/>
            <person name="Bunk B."/>
            <person name="Jeske O."/>
            <person name="Meyerdierks A."/>
            <person name="Storesund J.E."/>
            <person name="Kallscheuer N."/>
            <person name="Luecker S."/>
            <person name="Lage O.M."/>
            <person name="Pohl T."/>
            <person name="Merkel B.J."/>
            <person name="Hornburger P."/>
            <person name="Mueller R.-W."/>
            <person name="Bruemmer F."/>
            <person name="Labrenz M."/>
            <person name="Spormann A.M."/>
            <person name="Op Den Camp H."/>
            <person name="Overmann J."/>
            <person name="Amann R."/>
            <person name="Jetten M.S.M."/>
            <person name="Mascher T."/>
            <person name="Medema M.H."/>
            <person name="Devos D.P."/>
            <person name="Kaster A.-K."/>
            <person name="Ovreas L."/>
            <person name="Rohde M."/>
            <person name="Galperin M.Y."/>
            <person name="Jogler C."/>
        </authorList>
    </citation>
    <scope>NUCLEOTIDE SEQUENCE [LARGE SCALE GENOMIC DNA]</scope>
    <source>
        <strain evidence="8 9">KOR34</strain>
    </source>
</reference>
<dbReference type="RefSeq" id="WP_197531093.1">
    <property type="nucleotide sequence ID" value="NZ_SIHJ01000001.1"/>
</dbReference>
<sequence length="635" mass="68675" precursor="true">MIRPLKRNTRAACALLAFFSLCATLPAATLREQRDDLRRAATLLKASARLAEQGRGEDALTQYAEAQEKVLGVAKVLDPKLQRTYARAAEQMAETHKLLTARGLQPPELPSTDPAAPQEAQEAPGRRGPQPEMAGGRFDRGDISFTNQVAPLLVEKCGRCHVDGSRGNFNMATYNSLIQGSETGRVLVPGEGTGGVLMDNLESGSMPPGRPLAPQEMSLISRWITQGAKFDGDNPDANLKNLQQGSSEPMAPAAKPEATRATGDETVSFALDVAPILMDRCANCHVADNRGQLRFAAFQQLIDSSTLSPGDPARSELIQRLLPDAERRMPQGGPPLSDEQIATITTWVREGARFDGQTPTEPLTRSTAFVRAERATPEELTQMREQLSADNWRLGIPDEQASRTSSDRYLVVGSLPEQRLKEIAAAAEATTSAIQKSMGLSPGGMLGKAKQTLYVFDQRIDYGEFVRMVEQRQLPDDAGGHARFDPVDPYACLNVPSDQDPIADAAFAKQLAALVIAQHSGGRAPDWFVEGAARYAAGKANPKDPRVERWVDGLRSAATGMRQPTSFMTGDMPPADAGVVSLHFVVGMARNSRAFSGLLDDLSAGEEFDAAFAKRYKASPQDVATKWAEALKRRG</sequence>
<dbReference type="GO" id="GO:0046872">
    <property type="term" value="F:metal ion binding"/>
    <property type="evidence" value="ECO:0007669"/>
    <property type="project" value="UniProtKB-KW"/>
</dbReference>
<organism evidence="8 9">
    <name type="scientific">Posidoniimonas corsicana</name>
    <dbReference type="NCBI Taxonomy" id="1938618"/>
    <lineage>
        <taxon>Bacteria</taxon>
        <taxon>Pseudomonadati</taxon>
        <taxon>Planctomycetota</taxon>
        <taxon>Planctomycetia</taxon>
        <taxon>Pirellulales</taxon>
        <taxon>Lacipirellulaceae</taxon>
        <taxon>Posidoniimonas</taxon>
    </lineage>
</organism>
<dbReference type="GO" id="GO:0009055">
    <property type="term" value="F:electron transfer activity"/>
    <property type="evidence" value="ECO:0007669"/>
    <property type="project" value="InterPro"/>
</dbReference>
<feature type="compositionally biased region" description="Low complexity" evidence="5">
    <location>
        <begin position="114"/>
        <end position="123"/>
    </location>
</feature>
<dbReference type="InterPro" id="IPR011429">
    <property type="entry name" value="Cyt_c_Planctomycete-type"/>
</dbReference>
<feature type="domain" description="Cytochrome c" evidence="7">
    <location>
        <begin position="258"/>
        <end position="352"/>
    </location>
</feature>
<evidence type="ECO:0000256" key="6">
    <source>
        <dbReference type="SAM" id="SignalP"/>
    </source>
</evidence>
<evidence type="ECO:0000256" key="3">
    <source>
        <dbReference type="ARBA" id="ARBA00023004"/>
    </source>
</evidence>
<feature type="chain" id="PRO_5023100236" evidence="6">
    <location>
        <begin position="24"/>
        <end position="635"/>
    </location>
</feature>
<proteinExistence type="predicted"/>
<dbReference type="PROSITE" id="PS51007">
    <property type="entry name" value="CYTC"/>
    <property type="match status" value="1"/>
</dbReference>
<dbReference type="AlphaFoldDB" id="A0A5C5VDJ0"/>
<accession>A0A5C5VDJ0</accession>
<dbReference type="PANTHER" id="PTHR35889:SF3">
    <property type="entry name" value="F-BOX DOMAIN-CONTAINING PROTEIN"/>
    <property type="match status" value="1"/>
</dbReference>
<keyword evidence="2 4" id="KW-0479">Metal-binding</keyword>
<evidence type="ECO:0000256" key="1">
    <source>
        <dbReference type="ARBA" id="ARBA00022617"/>
    </source>
</evidence>
<name>A0A5C5VDJ0_9BACT</name>
<gene>
    <name evidence="8" type="ORF">KOR34_06090</name>
</gene>